<gene>
    <name evidence="1" type="ORF">QT711_13195</name>
</gene>
<name>A0ABU4GB64_9BACL</name>
<dbReference type="RefSeq" id="WP_317944971.1">
    <property type="nucleotide sequence ID" value="NZ_JAUBDI010000013.1"/>
</dbReference>
<sequence length="164" mass="18682">MRFIKIALISLLVLTVCVLTYYHFDYQKTLQKSSSTIERMFKEMEEVEAKASWESDNSQASSGNDFPLYSSDELALTGFQGTQQEVLTELMGYAHLIPYESLEGEMAFIPEEAQILTHEWAFMPFGDGITGGYLLLSFKVDQDGSYPSHVKVMEHYLYGEGFKK</sequence>
<keyword evidence="2" id="KW-1185">Reference proteome</keyword>
<evidence type="ECO:0000313" key="1">
    <source>
        <dbReference type="EMBL" id="MDW0114146.1"/>
    </source>
</evidence>
<comment type="caution">
    <text evidence="1">The sequence shown here is derived from an EMBL/GenBank/DDBJ whole genome shotgun (WGS) entry which is preliminary data.</text>
</comment>
<reference evidence="1 2" key="1">
    <citation type="submission" date="2023-06" db="EMBL/GenBank/DDBJ databases">
        <title>Sporosarcina sp. nov., isolated from Korean traditional fermented seafood 'Jeotgal'.</title>
        <authorList>
            <person name="Yang A.I."/>
            <person name="Shin N.-R."/>
        </authorList>
    </citation>
    <scope>NUCLEOTIDE SEQUENCE [LARGE SCALE GENOMIC DNA]</scope>
    <source>
        <strain evidence="1 2">KCTC13119</strain>
    </source>
</reference>
<dbReference type="EMBL" id="JAUBDI010000013">
    <property type="protein sequence ID" value="MDW0114146.1"/>
    <property type="molecule type" value="Genomic_DNA"/>
</dbReference>
<proteinExistence type="predicted"/>
<organism evidence="1 2">
    <name type="scientific">Sporosarcina saromensis</name>
    <dbReference type="NCBI Taxonomy" id="359365"/>
    <lineage>
        <taxon>Bacteria</taxon>
        <taxon>Bacillati</taxon>
        <taxon>Bacillota</taxon>
        <taxon>Bacilli</taxon>
        <taxon>Bacillales</taxon>
        <taxon>Caryophanaceae</taxon>
        <taxon>Sporosarcina</taxon>
    </lineage>
</organism>
<dbReference type="Proteomes" id="UP001282284">
    <property type="component" value="Unassembled WGS sequence"/>
</dbReference>
<evidence type="ECO:0000313" key="2">
    <source>
        <dbReference type="Proteomes" id="UP001282284"/>
    </source>
</evidence>
<accession>A0ABU4GB64</accession>
<protein>
    <submittedName>
        <fullName evidence="1">Uncharacterized protein</fullName>
    </submittedName>
</protein>